<protein>
    <submittedName>
        <fullName evidence="1">Uncharacterized protein</fullName>
    </submittedName>
</protein>
<keyword evidence="2" id="KW-1185">Reference proteome</keyword>
<reference evidence="1 2" key="1">
    <citation type="submission" date="2019-10" db="EMBL/GenBank/DDBJ databases">
        <title>Draft Genome Assembly of Rhodococcus zopfii DSM44189.</title>
        <authorList>
            <person name="Sutton J.M."/>
            <person name="Akob D.M."/>
            <person name="Bushman T.J."/>
        </authorList>
    </citation>
    <scope>NUCLEOTIDE SEQUENCE [LARGE SCALE GENOMIC DNA]</scope>
    <source>
        <strain evidence="1 2">DSM 44189</strain>
    </source>
</reference>
<gene>
    <name evidence="1" type="ORF">F8M49_21475</name>
</gene>
<dbReference type="EMBL" id="WBMO01000003">
    <property type="protein sequence ID" value="MDV2477283.1"/>
    <property type="molecule type" value="Genomic_DNA"/>
</dbReference>
<comment type="caution">
    <text evidence="1">The sequence shown here is derived from an EMBL/GenBank/DDBJ whole genome shotgun (WGS) entry which is preliminary data.</text>
</comment>
<name>A0ABU3WTH2_9NOCA</name>
<evidence type="ECO:0000313" key="1">
    <source>
        <dbReference type="EMBL" id="MDV2477283.1"/>
    </source>
</evidence>
<organism evidence="1 2">
    <name type="scientific">Rhodococcus zopfii</name>
    <dbReference type="NCBI Taxonomy" id="43772"/>
    <lineage>
        <taxon>Bacteria</taxon>
        <taxon>Bacillati</taxon>
        <taxon>Actinomycetota</taxon>
        <taxon>Actinomycetes</taxon>
        <taxon>Mycobacteriales</taxon>
        <taxon>Nocardiaceae</taxon>
        <taxon>Rhodococcus</taxon>
    </lineage>
</organism>
<sequence length="173" mass="19052">MASQDNWIHPSVTTRTTIMIAGADQHIRLDVTNALTASAAVFATFGAIRMVITDPAVPRALVGSLRSLQDKGLTLTLPEKFVLSPERFIEDEYLVTVNWGRAPMCRTVPGGAYDPRYRRHVHWIDVEAGPLTFRFFDRAGHKAFVAELARAGQAARSTLLPAHEKAQIIGTNT</sequence>
<evidence type="ECO:0000313" key="2">
    <source>
        <dbReference type="Proteomes" id="UP001275440"/>
    </source>
</evidence>
<dbReference type="Proteomes" id="UP001275440">
    <property type="component" value="Unassembled WGS sequence"/>
</dbReference>
<accession>A0ABU3WTH2</accession>
<proteinExistence type="predicted"/>